<dbReference type="SMART" id="SM00044">
    <property type="entry name" value="CYCc"/>
    <property type="match status" value="1"/>
</dbReference>
<dbReference type="GO" id="GO:0009190">
    <property type="term" value="P:cyclic nucleotide biosynthetic process"/>
    <property type="evidence" value="ECO:0007669"/>
    <property type="project" value="InterPro"/>
</dbReference>
<dbReference type="Gene3D" id="3.30.70.1230">
    <property type="entry name" value="Nucleotide cyclase"/>
    <property type="match status" value="1"/>
</dbReference>
<accession>A0A0F9E5H0</accession>
<sequence>MDELHIPPDLKEKLKKSGLKIDQSGESKRITVLFADMRGFSYLLEKRDVKYVLKILDIYFHMLVSLVRKYDGIVDKLLGDGLMAVWGVPEEKEYDTYNAVRAALEMRIGMFRVIPELVKIGEVPLEIGIGIGTGKAVTGFVGPASRRDFTLVGECINRAARLQSIASDNRIFLDSETEAAVKSYT</sequence>
<organism evidence="2">
    <name type="scientific">marine sediment metagenome</name>
    <dbReference type="NCBI Taxonomy" id="412755"/>
    <lineage>
        <taxon>unclassified sequences</taxon>
        <taxon>metagenomes</taxon>
        <taxon>ecological metagenomes</taxon>
    </lineage>
</organism>
<protein>
    <recommendedName>
        <fullName evidence="1">Guanylate cyclase domain-containing protein</fullName>
    </recommendedName>
</protein>
<dbReference type="PANTHER" id="PTHR43081">
    <property type="entry name" value="ADENYLATE CYCLASE, TERMINAL-DIFFERENTIATION SPECIFIC-RELATED"/>
    <property type="match status" value="1"/>
</dbReference>
<dbReference type="PANTHER" id="PTHR43081:SF1">
    <property type="entry name" value="ADENYLATE CYCLASE, TERMINAL-DIFFERENTIATION SPECIFIC"/>
    <property type="match status" value="1"/>
</dbReference>
<dbReference type="PROSITE" id="PS50125">
    <property type="entry name" value="GUANYLATE_CYCLASE_2"/>
    <property type="match status" value="1"/>
</dbReference>
<gene>
    <name evidence="2" type="ORF">LCGC14_2467330</name>
</gene>
<dbReference type="Pfam" id="PF00211">
    <property type="entry name" value="Guanylate_cyc"/>
    <property type="match status" value="1"/>
</dbReference>
<dbReference type="EMBL" id="LAZR01038555">
    <property type="protein sequence ID" value="KKL19253.1"/>
    <property type="molecule type" value="Genomic_DNA"/>
</dbReference>
<proteinExistence type="predicted"/>
<dbReference type="InterPro" id="IPR050697">
    <property type="entry name" value="Adenylyl/Guanylyl_Cyclase_3/4"/>
</dbReference>
<feature type="domain" description="Guanylate cyclase" evidence="1">
    <location>
        <begin position="31"/>
        <end position="163"/>
    </location>
</feature>
<dbReference type="InterPro" id="IPR001054">
    <property type="entry name" value="A/G_cyclase"/>
</dbReference>
<dbReference type="GO" id="GO:0035556">
    <property type="term" value="P:intracellular signal transduction"/>
    <property type="evidence" value="ECO:0007669"/>
    <property type="project" value="InterPro"/>
</dbReference>
<dbReference type="CDD" id="cd07302">
    <property type="entry name" value="CHD"/>
    <property type="match status" value="1"/>
</dbReference>
<dbReference type="SUPFAM" id="SSF55073">
    <property type="entry name" value="Nucleotide cyclase"/>
    <property type="match status" value="1"/>
</dbReference>
<evidence type="ECO:0000313" key="2">
    <source>
        <dbReference type="EMBL" id="KKL19253.1"/>
    </source>
</evidence>
<dbReference type="AlphaFoldDB" id="A0A0F9E5H0"/>
<reference evidence="2" key="1">
    <citation type="journal article" date="2015" name="Nature">
        <title>Complex archaea that bridge the gap between prokaryotes and eukaryotes.</title>
        <authorList>
            <person name="Spang A."/>
            <person name="Saw J.H."/>
            <person name="Jorgensen S.L."/>
            <person name="Zaremba-Niedzwiedzka K."/>
            <person name="Martijn J."/>
            <person name="Lind A.E."/>
            <person name="van Eijk R."/>
            <person name="Schleper C."/>
            <person name="Guy L."/>
            <person name="Ettema T.J."/>
        </authorList>
    </citation>
    <scope>NUCLEOTIDE SEQUENCE</scope>
</reference>
<comment type="caution">
    <text evidence="2">The sequence shown here is derived from an EMBL/GenBank/DDBJ whole genome shotgun (WGS) entry which is preliminary data.</text>
</comment>
<dbReference type="InterPro" id="IPR029787">
    <property type="entry name" value="Nucleotide_cyclase"/>
</dbReference>
<name>A0A0F9E5H0_9ZZZZ</name>
<feature type="non-terminal residue" evidence="2">
    <location>
        <position position="185"/>
    </location>
</feature>
<evidence type="ECO:0000259" key="1">
    <source>
        <dbReference type="PROSITE" id="PS50125"/>
    </source>
</evidence>